<dbReference type="AlphaFoldDB" id="A0A4D8PQV6"/>
<proteinExistence type="predicted"/>
<keyword evidence="1" id="KW-0614">Plasmid</keyword>
<dbReference type="KEGG" id="aare:D3093_33965"/>
<accession>A0A4D8PQV6</accession>
<organism evidence="1 2">
    <name type="scientific">Azospirillum argentinense</name>
    <dbReference type="NCBI Taxonomy" id="2970906"/>
    <lineage>
        <taxon>Bacteria</taxon>
        <taxon>Pseudomonadati</taxon>
        <taxon>Pseudomonadota</taxon>
        <taxon>Alphaproteobacteria</taxon>
        <taxon>Rhodospirillales</taxon>
        <taxon>Azospirillaceae</taxon>
        <taxon>Azospirillum</taxon>
    </lineage>
</organism>
<sequence length="62" mass="6059">MRLVQGLQLGDVVGADALPVGLAPLAAVPPPVGAVLDASGEPAALLQIGPLTTRCAVTSSSR</sequence>
<reference evidence="1 2" key="1">
    <citation type="submission" date="2018-09" db="EMBL/GenBank/DDBJ databases">
        <title>Whole genome based analysis of evolution and adaptive divergence in Indian and Brazilian strains of Azospirillum brasilense.</title>
        <authorList>
            <person name="Singh C."/>
            <person name="Tripathi A.K."/>
        </authorList>
    </citation>
    <scope>NUCLEOTIDE SEQUENCE [LARGE SCALE GENOMIC DNA]</scope>
    <source>
        <strain evidence="1 2">MTCC4035</strain>
        <plasmid evidence="1 2">p5</plasmid>
    </source>
</reference>
<dbReference type="EMBL" id="CP032326">
    <property type="protein sequence ID" value="QCO00247.1"/>
    <property type="molecule type" value="Genomic_DNA"/>
</dbReference>
<geneLocation type="plasmid" evidence="1 2">
    <name>p5</name>
</geneLocation>
<name>A0A4D8PQV6_9PROT</name>
<evidence type="ECO:0000313" key="2">
    <source>
        <dbReference type="Proteomes" id="UP000298595"/>
    </source>
</evidence>
<evidence type="ECO:0000313" key="1">
    <source>
        <dbReference type="EMBL" id="QCO00247.1"/>
    </source>
</evidence>
<gene>
    <name evidence="1" type="ORF">D3093_33965</name>
</gene>
<dbReference type="Proteomes" id="UP000298595">
    <property type="component" value="Plasmid p5"/>
</dbReference>
<protein>
    <submittedName>
        <fullName evidence="1">Uncharacterized protein</fullName>
    </submittedName>
</protein>
<dbReference type="RefSeq" id="WP_137118956.1">
    <property type="nucleotide sequence ID" value="NZ_CP032326.1"/>
</dbReference>